<protein>
    <submittedName>
        <fullName evidence="3">Alpha/beta hydrolase</fullName>
    </submittedName>
</protein>
<dbReference type="InterPro" id="IPR029058">
    <property type="entry name" value="AB_hydrolase_fold"/>
</dbReference>
<reference evidence="4" key="1">
    <citation type="journal article" date="2019" name="Int. J. Syst. Evol. Microbiol.">
        <title>The Global Catalogue of Microorganisms (GCM) 10K type strain sequencing project: providing services to taxonomists for standard genome sequencing and annotation.</title>
        <authorList>
            <consortium name="The Broad Institute Genomics Platform"/>
            <consortium name="The Broad Institute Genome Sequencing Center for Infectious Disease"/>
            <person name="Wu L."/>
            <person name="Ma J."/>
        </authorList>
    </citation>
    <scope>NUCLEOTIDE SEQUENCE [LARGE SCALE GENOMIC DNA]</scope>
    <source>
        <strain evidence="4">CGMCC 1.12990</strain>
    </source>
</reference>
<dbReference type="EMBL" id="BMGS01000003">
    <property type="protein sequence ID" value="GGG38471.1"/>
    <property type="molecule type" value="Genomic_DNA"/>
</dbReference>
<dbReference type="PANTHER" id="PTHR12277">
    <property type="entry name" value="ALPHA/BETA HYDROLASE DOMAIN-CONTAINING PROTEIN"/>
    <property type="match status" value="1"/>
</dbReference>
<keyword evidence="1" id="KW-0812">Transmembrane</keyword>
<evidence type="ECO:0000256" key="1">
    <source>
        <dbReference type="SAM" id="Phobius"/>
    </source>
</evidence>
<evidence type="ECO:0000313" key="4">
    <source>
        <dbReference type="Proteomes" id="UP000601361"/>
    </source>
</evidence>
<dbReference type="InterPro" id="IPR000073">
    <property type="entry name" value="AB_hydrolase_1"/>
</dbReference>
<keyword evidence="1" id="KW-0472">Membrane</keyword>
<accession>A0ABQ1WNB1</accession>
<evidence type="ECO:0000313" key="3">
    <source>
        <dbReference type="EMBL" id="GGG38471.1"/>
    </source>
</evidence>
<dbReference type="RefSeq" id="WP_188557051.1">
    <property type="nucleotide sequence ID" value="NZ_BMGS01000003.1"/>
</dbReference>
<organism evidence="3 4">
    <name type="scientific">Hymenobacter glacieicola</name>
    <dbReference type="NCBI Taxonomy" id="1562124"/>
    <lineage>
        <taxon>Bacteria</taxon>
        <taxon>Pseudomonadati</taxon>
        <taxon>Bacteroidota</taxon>
        <taxon>Cytophagia</taxon>
        <taxon>Cytophagales</taxon>
        <taxon>Hymenobacteraceae</taxon>
        <taxon>Hymenobacter</taxon>
    </lineage>
</organism>
<dbReference type="Proteomes" id="UP000601361">
    <property type="component" value="Unassembled WGS sequence"/>
</dbReference>
<gene>
    <name evidence="3" type="ORF">GCM10011378_13450</name>
</gene>
<name>A0ABQ1WNB1_9BACT</name>
<sequence>MKAVFWILGLGAALYIGVCLLLYFQQERLLFFPTRLATNYRFSFPGRFEEHWVTAPDGTRLHGLLFQTDSASAKGLIFYLHGNGGALDNWGEVAPAYTRLGYDVFLLDYRGYGKSQGRISSEQQLLSDVEVAYQQLLTQYPENRTVVLGYSLGTGPAAWLAARHLPRLLILQTPYQSMRAVARQHYPWVPGILVRYPLHTNRVLARVKSPIVIFHGDQDEIISYESARQLKALLKPQDQFITLAGAGHNGMTDNPEYQQAIQQILATL</sequence>
<dbReference type="GO" id="GO:0016787">
    <property type="term" value="F:hydrolase activity"/>
    <property type="evidence" value="ECO:0007669"/>
    <property type="project" value="UniProtKB-KW"/>
</dbReference>
<feature type="transmembrane region" description="Helical" evidence="1">
    <location>
        <begin position="6"/>
        <end position="24"/>
    </location>
</feature>
<dbReference type="Gene3D" id="3.40.50.1820">
    <property type="entry name" value="alpha/beta hydrolase"/>
    <property type="match status" value="1"/>
</dbReference>
<keyword evidence="1" id="KW-1133">Transmembrane helix</keyword>
<evidence type="ECO:0000259" key="2">
    <source>
        <dbReference type="Pfam" id="PF00561"/>
    </source>
</evidence>
<dbReference type="Pfam" id="PF00561">
    <property type="entry name" value="Abhydrolase_1"/>
    <property type="match status" value="1"/>
</dbReference>
<feature type="domain" description="AB hydrolase-1" evidence="2">
    <location>
        <begin position="76"/>
        <end position="166"/>
    </location>
</feature>
<dbReference type="PANTHER" id="PTHR12277:SF81">
    <property type="entry name" value="PROTEIN ABHD13"/>
    <property type="match status" value="1"/>
</dbReference>
<comment type="caution">
    <text evidence="3">The sequence shown here is derived from an EMBL/GenBank/DDBJ whole genome shotgun (WGS) entry which is preliminary data.</text>
</comment>
<keyword evidence="4" id="KW-1185">Reference proteome</keyword>
<keyword evidence="3" id="KW-0378">Hydrolase</keyword>
<proteinExistence type="predicted"/>
<dbReference type="SUPFAM" id="SSF53474">
    <property type="entry name" value="alpha/beta-Hydrolases"/>
    <property type="match status" value="1"/>
</dbReference>